<keyword evidence="9" id="KW-1185">Reference proteome</keyword>
<evidence type="ECO:0000256" key="1">
    <source>
        <dbReference type="ARBA" id="ARBA00004651"/>
    </source>
</evidence>
<keyword evidence="2" id="KW-1003">Cell membrane</keyword>
<sequence>MLARLRGRSLGEILSLVAAAVGAQLLTVVSAPLLARMLGPEERGHLAIVMMATILVGQFCLGGVIPTIAAFTASAGGPARDVMRGRGRAWVSLSVLGAVLAVGVVALQARGSDHYVLLLAATVLMTTWGFWQAILGAMLRGEGRVRDVNVFGLLGVATYVFMVVLLFVVHPMRSAALVLLVVVPVRGLSLLYGWRKLRRPTGDPALRADPAETRAFARRSYVSGINGLNLGLDVLIVGFVLGAVQVGYYATAVTVTNVAALALANVAGMLLPRLTAVSGAARAARLRRWLLVSAALDLLITLGLEAVISPVMRILMGPEFIPAIPPARLMILAWGLLAFRLVLTAGVQARGHAGTASSIELLCAVLLVPAVGGGALLADLEGAVVGLAAVGALSCVLLALLLRRPERPVSVPTVTPPVDPDLTAPSEEDTHAAP</sequence>
<feature type="transmembrane region" description="Helical" evidence="7">
    <location>
        <begin position="175"/>
        <end position="194"/>
    </location>
</feature>
<feature type="transmembrane region" description="Helical" evidence="7">
    <location>
        <begin position="12"/>
        <end position="35"/>
    </location>
</feature>
<evidence type="ECO:0000256" key="7">
    <source>
        <dbReference type="SAM" id="Phobius"/>
    </source>
</evidence>
<keyword evidence="4 7" id="KW-1133">Transmembrane helix</keyword>
<dbReference type="EMBL" id="JAUQTA010000001">
    <property type="protein sequence ID" value="MDO7867857.1"/>
    <property type="molecule type" value="Genomic_DNA"/>
</dbReference>
<feature type="transmembrane region" description="Helical" evidence="7">
    <location>
        <begin position="247"/>
        <end position="268"/>
    </location>
</feature>
<gene>
    <name evidence="8" type="ORF">Q5722_05680</name>
</gene>
<protein>
    <recommendedName>
        <fullName evidence="10">Membrane protein involved in the export of O-antigen and teichoic acid</fullName>
    </recommendedName>
</protein>
<evidence type="ECO:0008006" key="10">
    <source>
        <dbReference type="Google" id="ProtNLM"/>
    </source>
</evidence>
<evidence type="ECO:0000256" key="2">
    <source>
        <dbReference type="ARBA" id="ARBA00022475"/>
    </source>
</evidence>
<evidence type="ECO:0000313" key="9">
    <source>
        <dbReference type="Proteomes" id="UP001233314"/>
    </source>
</evidence>
<dbReference type="PANTHER" id="PTHR30250:SF11">
    <property type="entry name" value="O-ANTIGEN TRANSPORTER-RELATED"/>
    <property type="match status" value="1"/>
</dbReference>
<feature type="transmembrane region" description="Helical" evidence="7">
    <location>
        <begin position="329"/>
        <end position="347"/>
    </location>
</feature>
<evidence type="ECO:0000313" key="8">
    <source>
        <dbReference type="EMBL" id="MDO7867857.1"/>
    </source>
</evidence>
<comment type="subcellular location">
    <subcellularLocation>
        <location evidence="1">Cell membrane</location>
        <topology evidence="1">Multi-pass membrane protein</topology>
    </subcellularLocation>
</comment>
<feature type="transmembrane region" description="Helical" evidence="7">
    <location>
        <begin position="221"/>
        <end position="241"/>
    </location>
</feature>
<keyword evidence="5 7" id="KW-0472">Membrane</keyword>
<feature type="transmembrane region" description="Helical" evidence="7">
    <location>
        <begin position="89"/>
        <end position="109"/>
    </location>
</feature>
<name>A0ABT9B2L4_9ACTN</name>
<dbReference type="RefSeq" id="WP_305027240.1">
    <property type="nucleotide sequence ID" value="NZ_JAUQTA010000001.1"/>
</dbReference>
<organism evidence="8 9">
    <name type="scientific">Nocardioides jiangxiensis</name>
    <dbReference type="NCBI Taxonomy" id="3064524"/>
    <lineage>
        <taxon>Bacteria</taxon>
        <taxon>Bacillati</taxon>
        <taxon>Actinomycetota</taxon>
        <taxon>Actinomycetes</taxon>
        <taxon>Propionibacteriales</taxon>
        <taxon>Nocardioidaceae</taxon>
        <taxon>Nocardioides</taxon>
    </lineage>
</organism>
<reference evidence="8 9" key="1">
    <citation type="submission" date="2023-07" db="EMBL/GenBank/DDBJ databases">
        <title>Nocardioides sp. nov WY-20 isolated from soil.</title>
        <authorList>
            <person name="Liu B."/>
            <person name="Wan Y."/>
        </authorList>
    </citation>
    <scope>NUCLEOTIDE SEQUENCE [LARGE SCALE GENOMIC DNA]</scope>
    <source>
        <strain evidence="8 9">WY-20</strain>
    </source>
</reference>
<dbReference type="InterPro" id="IPR050833">
    <property type="entry name" value="Poly_Biosynth_Transport"/>
</dbReference>
<dbReference type="Proteomes" id="UP001233314">
    <property type="component" value="Unassembled WGS sequence"/>
</dbReference>
<feature type="transmembrane region" description="Helical" evidence="7">
    <location>
        <begin position="289"/>
        <end position="309"/>
    </location>
</feature>
<proteinExistence type="predicted"/>
<accession>A0ABT9B2L4</accession>
<feature type="transmembrane region" description="Helical" evidence="7">
    <location>
        <begin position="383"/>
        <end position="402"/>
    </location>
</feature>
<feature type="transmembrane region" description="Helical" evidence="7">
    <location>
        <begin position="150"/>
        <end position="169"/>
    </location>
</feature>
<dbReference type="PANTHER" id="PTHR30250">
    <property type="entry name" value="PST FAMILY PREDICTED COLANIC ACID TRANSPORTER"/>
    <property type="match status" value="1"/>
</dbReference>
<feature type="transmembrane region" description="Helical" evidence="7">
    <location>
        <begin position="359"/>
        <end position="377"/>
    </location>
</feature>
<evidence type="ECO:0000256" key="6">
    <source>
        <dbReference type="SAM" id="MobiDB-lite"/>
    </source>
</evidence>
<feature type="transmembrane region" description="Helical" evidence="7">
    <location>
        <begin position="115"/>
        <end position="138"/>
    </location>
</feature>
<feature type="transmembrane region" description="Helical" evidence="7">
    <location>
        <begin position="47"/>
        <end position="77"/>
    </location>
</feature>
<evidence type="ECO:0000256" key="4">
    <source>
        <dbReference type="ARBA" id="ARBA00022989"/>
    </source>
</evidence>
<comment type="caution">
    <text evidence="8">The sequence shown here is derived from an EMBL/GenBank/DDBJ whole genome shotgun (WGS) entry which is preliminary data.</text>
</comment>
<evidence type="ECO:0000256" key="3">
    <source>
        <dbReference type="ARBA" id="ARBA00022692"/>
    </source>
</evidence>
<evidence type="ECO:0000256" key="5">
    <source>
        <dbReference type="ARBA" id="ARBA00023136"/>
    </source>
</evidence>
<keyword evidence="3 7" id="KW-0812">Transmembrane</keyword>
<feature type="region of interest" description="Disordered" evidence="6">
    <location>
        <begin position="409"/>
        <end position="434"/>
    </location>
</feature>